<accession>A0ABU8KYF1</accession>
<evidence type="ECO:0000313" key="2">
    <source>
        <dbReference type="EMBL" id="MEI9410742.1"/>
    </source>
</evidence>
<dbReference type="EMBL" id="JAPYKS010000013">
    <property type="protein sequence ID" value="MEI9410742.1"/>
    <property type="molecule type" value="Genomic_DNA"/>
</dbReference>
<dbReference type="Proteomes" id="UP001387293">
    <property type="component" value="Unassembled WGS sequence"/>
</dbReference>
<feature type="coiled-coil region" evidence="1">
    <location>
        <begin position="35"/>
        <end position="62"/>
    </location>
</feature>
<organism evidence="2 3">
    <name type="scientific">Mesorhizobium salmacidum</name>
    <dbReference type="NCBI Taxonomy" id="3015171"/>
    <lineage>
        <taxon>Bacteria</taxon>
        <taxon>Pseudomonadati</taxon>
        <taxon>Pseudomonadota</taxon>
        <taxon>Alphaproteobacteria</taxon>
        <taxon>Hyphomicrobiales</taxon>
        <taxon>Phyllobacteriaceae</taxon>
        <taxon>Mesorhizobium</taxon>
    </lineage>
</organism>
<keyword evidence="3" id="KW-1185">Reference proteome</keyword>
<sequence length="106" mass="12053">MGERMSLELSDGLSEIGQLISDYQHEPRVLDPNDARILGERIRQLRQNARDLENRLSAKLWNDQARIERDTEAERIAEVAFQPGSNVCLFPVIPRPFSDGRPGGRP</sequence>
<protein>
    <submittedName>
        <fullName evidence="2">Uncharacterized protein</fullName>
    </submittedName>
</protein>
<comment type="caution">
    <text evidence="2">The sequence shown here is derived from an EMBL/GenBank/DDBJ whole genome shotgun (WGS) entry which is preliminary data.</text>
</comment>
<proteinExistence type="predicted"/>
<dbReference type="RefSeq" id="WP_337107465.1">
    <property type="nucleotide sequence ID" value="NZ_JAPYKS010000013.1"/>
</dbReference>
<keyword evidence="1" id="KW-0175">Coiled coil</keyword>
<reference evidence="2 3" key="1">
    <citation type="submission" date="2022-12" db="EMBL/GenBank/DDBJ databases">
        <authorList>
            <person name="Muema E."/>
        </authorList>
    </citation>
    <scope>NUCLEOTIDE SEQUENCE [LARGE SCALE GENOMIC DNA]</scope>
    <source>
        <strain evidence="3">1326</strain>
    </source>
</reference>
<gene>
    <name evidence="2" type="ORF">O7A60_18495</name>
</gene>
<evidence type="ECO:0000313" key="3">
    <source>
        <dbReference type="Proteomes" id="UP001387293"/>
    </source>
</evidence>
<evidence type="ECO:0000256" key="1">
    <source>
        <dbReference type="SAM" id="Coils"/>
    </source>
</evidence>
<name>A0ABU8KYF1_9HYPH</name>